<evidence type="ECO:0000256" key="7">
    <source>
        <dbReference type="ARBA" id="ARBA00022729"/>
    </source>
</evidence>
<organism evidence="15 16">
    <name type="scientific">Polytolypa hystricis (strain UAMH7299)</name>
    <dbReference type="NCBI Taxonomy" id="1447883"/>
    <lineage>
        <taxon>Eukaryota</taxon>
        <taxon>Fungi</taxon>
        <taxon>Dikarya</taxon>
        <taxon>Ascomycota</taxon>
        <taxon>Pezizomycotina</taxon>
        <taxon>Eurotiomycetes</taxon>
        <taxon>Eurotiomycetidae</taxon>
        <taxon>Onygenales</taxon>
        <taxon>Onygenales incertae sedis</taxon>
        <taxon>Polytolypa</taxon>
    </lineage>
</organism>
<keyword evidence="6 13" id="KW-0964">Secreted</keyword>
<evidence type="ECO:0000256" key="10">
    <source>
        <dbReference type="ARBA" id="ARBA00023277"/>
    </source>
</evidence>
<dbReference type="OrthoDB" id="441042at2759"/>
<comment type="cofactor">
    <cofactor evidence="2 13">
        <name>Ca(2+)</name>
        <dbReference type="ChEBI" id="CHEBI:29108"/>
    </cofactor>
</comment>
<evidence type="ECO:0000256" key="11">
    <source>
        <dbReference type="ARBA" id="ARBA00023326"/>
    </source>
</evidence>
<keyword evidence="16" id="KW-1185">Reference proteome</keyword>
<feature type="signal peptide" evidence="13">
    <location>
        <begin position="1"/>
        <end position="18"/>
    </location>
</feature>
<accession>A0A2B7WTS0</accession>
<keyword evidence="11" id="KW-0624">Polysaccharide degradation</keyword>
<evidence type="ECO:0000256" key="1">
    <source>
        <dbReference type="ARBA" id="ARBA00000695"/>
    </source>
</evidence>
<keyword evidence="9 13" id="KW-0456">Lyase</keyword>
<dbReference type="SUPFAM" id="SSF51126">
    <property type="entry name" value="Pectin lyase-like"/>
    <property type="match status" value="1"/>
</dbReference>
<comment type="catalytic activity">
    <reaction evidence="1 13">
        <text>Eliminative cleavage of (1-&gt;4)-alpha-D-galacturonan to give oligosaccharides with 4-deoxy-alpha-D-galact-4-enuronosyl groups at their non-reducing ends.</text>
        <dbReference type="EC" id="4.2.2.2"/>
    </reaction>
</comment>
<evidence type="ECO:0000256" key="13">
    <source>
        <dbReference type="RuleBase" id="RU367009"/>
    </source>
</evidence>
<feature type="region of interest" description="Disordered" evidence="14">
    <location>
        <begin position="226"/>
        <end position="251"/>
    </location>
</feature>
<reference evidence="15 16" key="1">
    <citation type="submission" date="2017-10" db="EMBL/GenBank/DDBJ databases">
        <title>Comparative genomics in systemic dimorphic fungi from Ajellomycetaceae.</title>
        <authorList>
            <person name="Munoz J.F."/>
            <person name="Mcewen J.G."/>
            <person name="Clay O.K."/>
            <person name="Cuomo C.A."/>
        </authorList>
    </citation>
    <scope>NUCLEOTIDE SEQUENCE [LARGE SCALE GENOMIC DNA]</scope>
    <source>
        <strain evidence="15 16">UAMH7299</strain>
    </source>
</reference>
<evidence type="ECO:0000256" key="5">
    <source>
        <dbReference type="ARBA" id="ARBA00012272"/>
    </source>
</evidence>
<evidence type="ECO:0000256" key="2">
    <source>
        <dbReference type="ARBA" id="ARBA00001913"/>
    </source>
</evidence>
<feature type="chain" id="PRO_5025093325" description="Pectate lyase" evidence="13">
    <location>
        <begin position="19"/>
        <end position="251"/>
    </location>
</feature>
<dbReference type="Pfam" id="PF03211">
    <property type="entry name" value="Pectate_lyase"/>
    <property type="match status" value="1"/>
</dbReference>
<dbReference type="Gene3D" id="2.160.20.10">
    <property type="entry name" value="Single-stranded right-handed beta-helix, Pectin lyase-like"/>
    <property type="match status" value="1"/>
</dbReference>
<dbReference type="InterPro" id="IPR011050">
    <property type="entry name" value="Pectin_lyase_fold/virulence"/>
</dbReference>
<evidence type="ECO:0000313" key="16">
    <source>
        <dbReference type="Proteomes" id="UP000224634"/>
    </source>
</evidence>
<keyword evidence="8 13" id="KW-0106">Calcium</keyword>
<comment type="function">
    <text evidence="12 13">Pectinolytic enzyme consist of four classes of enzymes: pectin lyase, polygalacturonase, pectin methylesterase and rhamnogalacturonase. Among pectinolytic enzymes, pectin lyase is the most important in depolymerization of pectin, since it cleaves internal glycosidic bonds of highly methylated pectins. Favors pectate, the anion, over pectin, the methyl ester.</text>
</comment>
<dbReference type="Proteomes" id="UP000224634">
    <property type="component" value="Unassembled WGS sequence"/>
</dbReference>
<evidence type="ECO:0000256" key="3">
    <source>
        <dbReference type="ARBA" id="ARBA00004613"/>
    </source>
</evidence>
<name>A0A2B7WTS0_POLH7</name>
<evidence type="ECO:0000313" key="15">
    <source>
        <dbReference type="EMBL" id="PGH00075.1"/>
    </source>
</evidence>
<comment type="subcellular location">
    <subcellularLocation>
        <location evidence="3 13">Secreted</location>
    </subcellularLocation>
</comment>
<evidence type="ECO:0000256" key="9">
    <source>
        <dbReference type="ARBA" id="ARBA00023239"/>
    </source>
</evidence>
<dbReference type="InterPro" id="IPR004898">
    <property type="entry name" value="Pectate_lyase_PlyH/PlyE-like"/>
</dbReference>
<dbReference type="GO" id="GO:0045490">
    <property type="term" value="P:pectin catabolic process"/>
    <property type="evidence" value="ECO:0007669"/>
    <property type="project" value="TreeGrafter"/>
</dbReference>
<dbReference type="PANTHER" id="PTHR33407">
    <property type="entry name" value="PECTATE LYASE F-RELATED"/>
    <property type="match status" value="1"/>
</dbReference>
<dbReference type="EC" id="4.2.2.2" evidence="5 13"/>
<dbReference type="GO" id="GO:0030570">
    <property type="term" value="F:pectate lyase activity"/>
    <property type="evidence" value="ECO:0007669"/>
    <property type="project" value="UniProtKB-UniRule"/>
</dbReference>
<keyword evidence="10" id="KW-0119">Carbohydrate metabolism</keyword>
<evidence type="ECO:0000256" key="12">
    <source>
        <dbReference type="ARBA" id="ARBA00025679"/>
    </source>
</evidence>
<comment type="caution">
    <text evidence="15">The sequence shown here is derived from an EMBL/GenBank/DDBJ whole genome shotgun (WGS) entry which is preliminary data.</text>
</comment>
<evidence type="ECO:0000256" key="8">
    <source>
        <dbReference type="ARBA" id="ARBA00022837"/>
    </source>
</evidence>
<dbReference type="AlphaFoldDB" id="A0A2B7WTS0"/>
<keyword evidence="7 13" id="KW-0732">Signal</keyword>
<comment type="similarity">
    <text evidence="4 13">Belongs to the polysaccharide lyase 3 family.</text>
</comment>
<dbReference type="PANTHER" id="PTHR33407:SF11">
    <property type="entry name" value="PECTATE LYASE H-RELATED"/>
    <property type="match status" value="1"/>
</dbReference>
<dbReference type="STRING" id="1447883.A0A2B7WTS0"/>
<sequence length="251" mass="26309">MQLTSIILAALMGTSTLATPTGFELMKRFTFPLPESQGQQAFSEAEVITGTFDGGMKTFDRGVSCTGQAEGGQKDAVFLIENGGTLKNAIIGENQIEGVHCLGSCTIENVWWEAVCEDALTIKQTSGTSRIIGGGAQGAEDKVIQHNGGGTVSISDFTVYNFGKLYRSCGNCKTQHARTVTISNVVAVQGKTLVGVNSNLGDKATIDGATCATDVKAICEEFEGNDSGDEPKKIGSGPSEVCGYEEPLDTC</sequence>
<evidence type="ECO:0000256" key="4">
    <source>
        <dbReference type="ARBA" id="ARBA00006463"/>
    </source>
</evidence>
<dbReference type="GO" id="GO:0005576">
    <property type="term" value="C:extracellular region"/>
    <property type="evidence" value="ECO:0007669"/>
    <property type="project" value="UniProtKB-SubCell"/>
</dbReference>
<gene>
    <name evidence="15" type="ORF">AJ80_09236</name>
</gene>
<protein>
    <recommendedName>
        <fullName evidence="5 13">Pectate lyase</fullName>
        <ecNumber evidence="5 13">4.2.2.2</ecNumber>
    </recommendedName>
</protein>
<dbReference type="InterPro" id="IPR012334">
    <property type="entry name" value="Pectin_lyas_fold"/>
</dbReference>
<dbReference type="EMBL" id="PDNA01000259">
    <property type="protein sequence ID" value="PGH00075.1"/>
    <property type="molecule type" value="Genomic_DNA"/>
</dbReference>
<evidence type="ECO:0000256" key="14">
    <source>
        <dbReference type="SAM" id="MobiDB-lite"/>
    </source>
</evidence>
<proteinExistence type="inferred from homology"/>
<evidence type="ECO:0000256" key="6">
    <source>
        <dbReference type="ARBA" id="ARBA00022525"/>
    </source>
</evidence>